<comment type="function">
    <text evidence="1">NDH-1 shuttles electrons from NADH, via FMN and iron-sulfur (Fe-S) centers, to quinones in the respiratory chain. Couples the redox reaction to proton translocation (for every two electrons transferred, four hydrogen ions are translocated across the cytoplasmic membrane), and thus conserves the redox energy in a proton gradient.</text>
</comment>
<comment type="catalytic activity">
    <reaction evidence="1">
        <text>a quinone + NADH + 5 H(+)(in) = a quinol + NAD(+) + 4 H(+)(out)</text>
        <dbReference type="Rhea" id="RHEA:57888"/>
        <dbReference type="ChEBI" id="CHEBI:15378"/>
        <dbReference type="ChEBI" id="CHEBI:24646"/>
        <dbReference type="ChEBI" id="CHEBI:57540"/>
        <dbReference type="ChEBI" id="CHEBI:57945"/>
        <dbReference type="ChEBI" id="CHEBI:132124"/>
    </reaction>
</comment>
<organism evidence="2 3">
    <name type="scientific">Hydrogenispora ethanolica</name>
    <dbReference type="NCBI Taxonomy" id="1082276"/>
    <lineage>
        <taxon>Bacteria</taxon>
        <taxon>Bacillati</taxon>
        <taxon>Bacillota</taxon>
        <taxon>Hydrogenispora</taxon>
    </lineage>
</organism>
<gene>
    <name evidence="2" type="ORF">EDC14_103551</name>
</gene>
<evidence type="ECO:0000313" key="3">
    <source>
        <dbReference type="Proteomes" id="UP000295008"/>
    </source>
</evidence>
<protein>
    <recommendedName>
        <fullName evidence="1">NADH-quinone oxidoreductase subunit J</fullName>
        <ecNumber evidence="1">7.1.1.-</ecNumber>
    </recommendedName>
</protein>
<feature type="transmembrane region" description="Helical" evidence="1">
    <location>
        <begin position="50"/>
        <end position="72"/>
    </location>
</feature>
<feature type="transmembrane region" description="Helical" evidence="1">
    <location>
        <begin position="93"/>
        <end position="111"/>
    </location>
</feature>
<sequence length="166" mass="18461">MGTHLLILIGLFLIPALLAVFTFDLLRAAIALLVCSVGLTLLLFDLNAPWAAVFELSVCAGLITVLFINTISLSRVLTPEERSERKEEHYQRFAWMLVVVLVAGTMLWFNLGRWNVAFPLAHVKETRTVGEILWNVRGLDLIGQVAIMLVGVYGVVVLFRRGKNNG</sequence>
<keyword evidence="1" id="KW-0520">NAD</keyword>
<reference evidence="2 3" key="1">
    <citation type="submission" date="2019-03" db="EMBL/GenBank/DDBJ databases">
        <title>Genomic Encyclopedia of Type Strains, Phase IV (KMG-IV): sequencing the most valuable type-strain genomes for metagenomic binning, comparative biology and taxonomic classification.</title>
        <authorList>
            <person name="Goeker M."/>
        </authorList>
    </citation>
    <scope>NUCLEOTIDE SEQUENCE [LARGE SCALE GENOMIC DNA]</scope>
    <source>
        <strain evidence="2 3">LX-B</strain>
    </source>
</reference>
<feature type="transmembrane region" description="Helical" evidence="1">
    <location>
        <begin position="141"/>
        <end position="159"/>
    </location>
</feature>
<dbReference type="Proteomes" id="UP000295008">
    <property type="component" value="Unassembled WGS sequence"/>
</dbReference>
<proteinExistence type="inferred from homology"/>
<dbReference type="Gene3D" id="1.20.120.1200">
    <property type="entry name" value="NADH-ubiquinone/plastoquinone oxidoreductase chain 6, subunit NuoJ"/>
    <property type="match status" value="1"/>
</dbReference>
<keyword evidence="1" id="KW-0472">Membrane</keyword>
<keyword evidence="1" id="KW-1003">Cell membrane</keyword>
<dbReference type="AlphaFoldDB" id="A0A4R1R6E6"/>
<keyword evidence="3" id="KW-1185">Reference proteome</keyword>
<dbReference type="InterPro" id="IPR042106">
    <property type="entry name" value="Nuo/plastoQ_OxRdtase_6_NuoJ"/>
</dbReference>
<feature type="transmembrane region" description="Helical" evidence="1">
    <location>
        <begin position="28"/>
        <end position="44"/>
    </location>
</feature>
<keyword evidence="1" id="KW-1133">Transmembrane helix</keyword>
<keyword evidence="1" id="KW-0874">Quinone</keyword>
<dbReference type="GO" id="GO:0048038">
    <property type="term" value="F:quinone binding"/>
    <property type="evidence" value="ECO:0007669"/>
    <property type="project" value="UniProtKB-UniRule"/>
</dbReference>
<comment type="subcellular location">
    <subcellularLocation>
        <location evidence="1">Cell membrane</location>
        <topology evidence="1">Multi-pass membrane protein</topology>
    </subcellularLocation>
</comment>
<comment type="caution">
    <text evidence="2">The sequence shown here is derived from an EMBL/GenBank/DDBJ whole genome shotgun (WGS) entry which is preliminary data.</text>
</comment>
<dbReference type="RefSeq" id="WP_132016350.1">
    <property type="nucleotide sequence ID" value="NZ_SLUN01000035.1"/>
</dbReference>
<dbReference type="GO" id="GO:0005886">
    <property type="term" value="C:plasma membrane"/>
    <property type="evidence" value="ECO:0007669"/>
    <property type="project" value="UniProtKB-SubCell"/>
</dbReference>
<evidence type="ECO:0000256" key="1">
    <source>
        <dbReference type="RuleBase" id="RU004429"/>
    </source>
</evidence>
<dbReference type="Pfam" id="PF00499">
    <property type="entry name" value="Oxidored_q3"/>
    <property type="match status" value="1"/>
</dbReference>
<comment type="similarity">
    <text evidence="1">Belongs to the complex I subunit 6 family.</text>
</comment>
<feature type="transmembrane region" description="Helical" evidence="1">
    <location>
        <begin position="6"/>
        <end position="23"/>
    </location>
</feature>
<name>A0A4R1R6E6_HYDET</name>
<keyword evidence="1" id="KW-0812">Transmembrane</keyword>
<dbReference type="OrthoDB" id="9620393at2"/>
<dbReference type="GO" id="GO:0008137">
    <property type="term" value="F:NADH dehydrogenase (ubiquinone) activity"/>
    <property type="evidence" value="ECO:0007669"/>
    <property type="project" value="UniProtKB-UniRule"/>
</dbReference>
<evidence type="ECO:0000313" key="2">
    <source>
        <dbReference type="EMBL" id="TCL60892.1"/>
    </source>
</evidence>
<dbReference type="EMBL" id="SLUN01000035">
    <property type="protein sequence ID" value="TCL60892.1"/>
    <property type="molecule type" value="Genomic_DNA"/>
</dbReference>
<accession>A0A4R1R6E6</accession>
<dbReference type="EC" id="7.1.1.-" evidence="1"/>
<dbReference type="InterPro" id="IPR001457">
    <property type="entry name" value="NADH_UbQ/plastoQ_OxRdtase_su6"/>
</dbReference>